<comment type="caution">
    <text evidence="1">The sequence shown here is derived from an EMBL/GenBank/DDBJ whole genome shotgun (WGS) entry which is preliminary data.</text>
</comment>
<evidence type="ECO:0000313" key="2">
    <source>
        <dbReference type="Proteomes" id="UP000231408"/>
    </source>
</evidence>
<accession>A0A2G9ZP16</accession>
<dbReference type="EMBL" id="PCSE01000009">
    <property type="protein sequence ID" value="PIP34923.1"/>
    <property type="molecule type" value="Genomic_DNA"/>
</dbReference>
<dbReference type="AlphaFoldDB" id="A0A2G9ZP16"/>
<gene>
    <name evidence="1" type="ORF">COX21_00320</name>
</gene>
<reference evidence="1 2" key="1">
    <citation type="submission" date="2017-09" db="EMBL/GenBank/DDBJ databases">
        <title>Depth-based differentiation of microbial function through sediment-hosted aquifers and enrichment of novel symbionts in the deep terrestrial subsurface.</title>
        <authorList>
            <person name="Probst A.J."/>
            <person name="Ladd B."/>
            <person name="Jarett J.K."/>
            <person name="Geller-Mcgrath D.E."/>
            <person name="Sieber C.M."/>
            <person name="Emerson J.B."/>
            <person name="Anantharaman K."/>
            <person name="Thomas B.C."/>
            <person name="Malmstrom R."/>
            <person name="Stieglmeier M."/>
            <person name="Klingl A."/>
            <person name="Woyke T."/>
            <person name="Ryan C.M."/>
            <person name="Banfield J.F."/>
        </authorList>
    </citation>
    <scope>NUCLEOTIDE SEQUENCE [LARGE SCALE GENOMIC DNA]</scope>
    <source>
        <strain evidence="1">CG23_combo_of_CG06-09_8_20_14_all_41_10</strain>
    </source>
</reference>
<name>A0A2G9ZP16_9BACT</name>
<protein>
    <submittedName>
        <fullName evidence="1">Uncharacterized protein</fullName>
    </submittedName>
</protein>
<dbReference type="Proteomes" id="UP000231408">
    <property type="component" value="Unassembled WGS sequence"/>
</dbReference>
<sequence>MKKTKLIIKGKKLRQDGFSFREIGEILHISKSTASLWLRNEKMTRRGRKRFADFILDSNARGVKILADRKQKYLRELDKDCSVLRNNKKYSRNDLKMFLALLYWGEGAKTDKRLAFINSDPKLIKTYLSLLRAAFDIKEEKLIAWLHLHSYHNRSEMITFWSGVTGIDKNQINIYNKKNTGIRKKDGYLGCISVNYYNYKIFDEIMLIIKRFSKLVK</sequence>
<organism evidence="1 2">
    <name type="scientific">Candidatus Falkowbacteria bacterium CG23_combo_of_CG06-09_8_20_14_all_41_10</name>
    <dbReference type="NCBI Taxonomy" id="1974571"/>
    <lineage>
        <taxon>Bacteria</taxon>
        <taxon>Candidatus Falkowiibacteriota</taxon>
    </lineage>
</organism>
<evidence type="ECO:0000313" key="1">
    <source>
        <dbReference type="EMBL" id="PIP34923.1"/>
    </source>
</evidence>
<proteinExistence type="predicted"/>